<feature type="region of interest" description="Disordered" evidence="1">
    <location>
        <begin position="1"/>
        <end position="43"/>
    </location>
</feature>
<dbReference type="EMBL" id="CAUYUJ010002781">
    <property type="protein sequence ID" value="CAK0802352.1"/>
    <property type="molecule type" value="Genomic_DNA"/>
</dbReference>
<comment type="caution">
    <text evidence="2">The sequence shown here is derived from an EMBL/GenBank/DDBJ whole genome shotgun (WGS) entry which is preliminary data.</text>
</comment>
<evidence type="ECO:0000313" key="3">
    <source>
        <dbReference type="Proteomes" id="UP001189429"/>
    </source>
</evidence>
<proteinExistence type="predicted"/>
<gene>
    <name evidence="2" type="ORF">PCOR1329_LOCUS9898</name>
</gene>
<organism evidence="2 3">
    <name type="scientific">Prorocentrum cordatum</name>
    <dbReference type="NCBI Taxonomy" id="2364126"/>
    <lineage>
        <taxon>Eukaryota</taxon>
        <taxon>Sar</taxon>
        <taxon>Alveolata</taxon>
        <taxon>Dinophyceae</taxon>
        <taxon>Prorocentrales</taxon>
        <taxon>Prorocentraceae</taxon>
        <taxon>Prorocentrum</taxon>
    </lineage>
</organism>
<reference evidence="2" key="1">
    <citation type="submission" date="2023-10" db="EMBL/GenBank/DDBJ databases">
        <authorList>
            <person name="Chen Y."/>
            <person name="Shah S."/>
            <person name="Dougan E. K."/>
            <person name="Thang M."/>
            <person name="Chan C."/>
        </authorList>
    </citation>
    <scope>NUCLEOTIDE SEQUENCE [LARGE SCALE GENOMIC DNA]</scope>
</reference>
<evidence type="ECO:0000256" key="1">
    <source>
        <dbReference type="SAM" id="MobiDB-lite"/>
    </source>
</evidence>
<dbReference type="Proteomes" id="UP001189429">
    <property type="component" value="Unassembled WGS sequence"/>
</dbReference>
<keyword evidence="3" id="KW-1185">Reference proteome</keyword>
<protein>
    <submittedName>
        <fullName evidence="2">Uncharacterized protein</fullName>
    </submittedName>
</protein>
<feature type="compositionally biased region" description="Low complexity" evidence="1">
    <location>
        <begin position="25"/>
        <end position="38"/>
    </location>
</feature>
<sequence>MEHEVPAAATVEAEPLQDSQRATKGAADADQQGPAGQALQTGNPARVLLEGQAVRIVGIKGRTLLNGTEGVLGTYDTGSDRWVFKSGSEALRIRPCNLECVGKSTKQVLRHAFHQAAERFQYHSKFMTNDVFDKLYDFAASQGQPGVGMFFRDFCQHEQIFDQWYARMGPSTSSTS</sequence>
<accession>A0ABN9QFH0</accession>
<feature type="compositionally biased region" description="Low complexity" evidence="1">
    <location>
        <begin position="1"/>
        <end position="14"/>
    </location>
</feature>
<evidence type="ECO:0000313" key="2">
    <source>
        <dbReference type="EMBL" id="CAK0802352.1"/>
    </source>
</evidence>
<name>A0ABN9QFH0_9DINO</name>